<accession>A0A835XM67</accession>
<sequence>MADSGAQGAPPDGGGTPATSRPGLVVFARLPVPGRVKTRLAAGAGVGPDGACDFYRACAMHALTQAASCSPWLDAYVYHSSADRTADVAAWLDGEGLALPCSPQISAAAASSSGSAPQPEPDLGAKMLAAMRDTRQRGGHTKVLITGTDIPDLSESILRCAVDALDSHEMVIGPAMDGGYYLMGLTRLEESLFQDMAWSTDTVLAETLARARAAGLRLAPADMLPPLRDVDTVEDLAEWVVSCGPGSNQGASASARGTPEDAGYTGEHTGAPPEARQDKAVAGSEVGRGDEASRRRTQLLVVSKQLLARAGFAGDTAAAAPAGSE</sequence>
<proteinExistence type="predicted"/>
<feature type="region of interest" description="Disordered" evidence="1">
    <location>
        <begin position="246"/>
        <end position="295"/>
    </location>
</feature>
<feature type="region of interest" description="Disordered" evidence="1">
    <location>
        <begin position="1"/>
        <end position="22"/>
    </location>
</feature>
<dbReference type="OrthoDB" id="2018156at2759"/>
<comment type="caution">
    <text evidence="2">The sequence shown here is derived from an EMBL/GenBank/DDBJ whole genome shotgun (WGS) entry which is preliminary data.</text>
</comment>
<feature type="compositionally biased region" description="Low complexity" evidence="1">
    <location>
        <begin position="1"/>
        <end position="10"/>
    </location>
</feature>
<dbReference type="Pfam" id="PF09837">
    <property type="entry name" value="DUF2064"/>
    <property type="match status" value="1"/>
</dbReference>
<evidence type="ECO:0000313" key="2">
    <source>
        <dbReference type="EMBL" id="KAG2484761.1"/>
    </source>
</evidence>
<dbReference type="SUPFAM" id="SSF53448">
    <property type="entry name" value="Nucleotide-diphospho-sugar transferases"/>
    <property type="match status" value="1"/>
</dbReference>
<keyword evidence="3" id="KW-1185">Reference proteome</keyword>
<protein>
    <recommendedName>
        <fullName evidence="4">Glycosyltransferase</fullName>
    </recommendedName>
</protein>
<evidence type="ECO:0000256" key="1">
    <source>
        <dbReference type="SAM" id="MobiDB-lite"/>
    </source>
</evidence>
<organism evidence="2 3">
    <name type="scientific">Edaphochlamys debaryana</name>
    <dbReference type="NCBI Taxonomy" id="47281"/>
    <lineage>
        <taxon>Eukaryota</taxon>
        <taxon>Viridiplantae</taxon>
        <taxon>Chlorophyta</taxon>
        <taxon>core chlorophytes</taxon>
        <taxon>Chlorophyceae</taxon>
        <taxon>CS clade</taxon>
        <taxon>Chlamydomonadales</taxon>
        <taxon>Chlamydomonadales incertae sedis</taxon>
        <taxon>Edaphochlamys</taxon>
    </lineage>
</organism>
<dbReference type="InterPro" id="IPR018641">
    <property type="entry name" value="Trfase_1_rSAM/seldom-assoc"/>
</dbReference>
<dbReference type="EMBL" id="JAEHOE010000142">
    <property type="protein sequence ID" value="KAG2484761.1"/>
    <property type="molecule type" value="Genomic_DNA"/>
</dbReference>
<gene>
    <name evidence="2" type="ORF">HYH03_016415</name>
</gene>
<dbReference type="Gene3D" id="3.90.550.10">
    <property type="entry name" value="Spore Coat Polysaccharide Biosynthesis Protein SpsA, Chain A"/>
    <property type="match status" value="1"/>
</dbReference>
<dbReference type="PANTHER" id="PTHR36529">
    <property type="entry name" value="SLL1095 PROTEIN"/>
    <property type="match status" value="1"/>
</dbReference>
<dbReference type="AlphaFoldDB" id="A0A835XM67"/>
<dbReference type="InterPro" id="IPR029044">
    <property type="entry name" value="Nucleotide-diphossugar_trans"/>
</dbReference>
<dbReference type="Proteomes" id="UP000612055">
    <property type="component" value="Unassembled WGS sequence"/>
</dbReference>
<evidence type="ECO:0008006" key="4">
    <source>
        <dbReference type="Google" id="ProtNLM"/>
    </source>
</evidence>
<reference evidence="2" key="1">
    <citation type="journal article" date="2020" name="bioRxiv">
        <title>Comparative genomics of Chlamydomonas.</title>
        <authorList>
            <person name="Craig R.J."/>
            <person name="Hasan A.R."/>
            <person name="Ness R.W."/>
            <person name="Keightley P.D."/>
        </authorList>
    </citation>
    <scope>NUCLEOTIDE SEQUENCE</scope>
    <source>
        <strain evidence="2">CCAP 11/70</strain>
    </source>
</reference>
<dbReference type="PANTHER" id="PTHR36529:SF1">
    <property type="entry name" value="GLYCOSYLTRANSFERASE"/>
    <property type="match status" value="1"/>
</dbReference>
<name>A0A835XM67_9CHLO</name>
<evidence type="ECO:0000313" key="3">
    <source>
        <dbReference type="Proteomes" id="UP000612055"/>
    </source>
</evidence>
<dbReference type="NCBIfam" id="TIGR04282">
    <property type="entry name" value="glyco_like_cofC"/>
    <property type="match status" value="1"/>
</dbReference>